<name>A0ABY6DLM2_9NEIS</name>
<dbReference type="RefSeq" id="WP_263124659.1">
    <property type="nucleotide sequence ID" value="NZ_CP106753.1"/>
</dbReference>
<gene>
    <name evidence="2" type="ORF">N8I74_18375</name>
</gene>
<feature type="compositionally biased region" description="Basic and acidic residues" evidence="1">
    <location>
        <begin position="75"/>
        <end position="84"/>
    </location>
</feature>
<dbReference type="EMBL" id="CP106753">
    <property type="protein sequence ID" value="UXY15254.1"/>
    <property type="molecule type" value="Genomic_DNA"/>
</dbReference>
<evidence type="ECO:0000256" key="1">
    <source>
        <dbReference type="SAM" id="MobiDB-lite"/>
    </source>
</evidence>
<evidence type="ECO:0000313" key="2">
    <source>
        <dbReference type="EMBL" id="UXY15254.1"/>
    </source>
</evidence>
<proteinExistence type="predicted"/>
<keyword evidence="3" id="KW-1185">Reference proteome</keyword>
<dbReference type="Proteomes" id="UP001061302">
    <property type="component" value="Chromosome"/>
</dbReference>
<reference evidence="2" key="1">
    <citation type="submission" date="2022-10" db="EMBL/GenBank/DDBJ databases">
        <title>Chitiniphilus purpureus sp. nov., a novel chitin-degrading bacterium isolated from crawfish pond sediment.</title>
        <authorList>
            <person name="Li K."/>
        </authorList>
    </citation>
    <scope>NUCLEOTIDE SEQUENCE</scope>
    <source>
        <strain evidence="2">CD1</strain>
    </source>
</reference>
<sequence length="245" mass="25869">MRRSHRGAALLALLALLILAGTGWWLVAPAGQQVGAAAHDAAVLAQAKAALLAWSALHCPAAATAGEALRVRSGELPVPDRDAPGDDGFGTQDATSPSLGRLPWKTLGLPPLRDASGEYLWYALADRYRDSGTGALPPVCDESLPLADPHGRPIAPSPGDCIVAVVMAPGAPLPTQLRNDTQSAAQYLERDTVDGIVFDNTRRGGPFLQGPRWRGGQPVLNDRIAWISWHEIRRSAAALPCRAGH</sequence>
<accession>A0ABY6DLM2</accession>
<protein>
    <submittedName>
        <fullName evidence="2">Uncharacterized protein</fullName>
    </submittedName>
</protein>
<organism evidence="2 3">
    <name type="scientific">Chitiniphilus purpureus</name>
    <dbReference type="NCBI Taxonomy" id="2981137"/>
    <lineage>
        <taxon>Bacteria</taxon>
        <taxon>Pseudomonadati</taxon>
        <taxon>Pseudomonadota</taxon>
        <taxon>Betaproteobacteria</taxon>
        <taxon>Neisseriales</taxon>
        <taxon>Chitinibacteraceae</taxon>
        <taxon>Chitiniphilus</taxon>
    </lineage>
</organism>
<evidence type="ECO:0000313" key="3">
    <source>
        <dbReference type="Proteomes" id="UP001061302"/>
    </source>
</evidence>
<feature type="region of interest" description="Disordered" evidence="1">
    <location>
        <begin position="75"/>
        <end position="102"/>
    </location>
</feature>